<evidence type="ECO:0000313" key="11">
    <source>
        <dbReference type="Proteomes" id="UP000426857"/>
    </source>
</evidence>
<keyword evidence="5" id="KW-0067">ATP-binding</keyword>
<keyword evidence="1" id="KW-0547">Nucleotide-binding</keyword>
<feature type="domain" description="Helicase C-terminal" evidence="9">
    <location>
        <begin position="496"/>
        <end position="657"/>
    </location>
</feature>
<sequence>MLGWLATPTAMTPLQGILGAAAAKKLKEAHGVTTVGGLLTRLPQRYAAQGHSLNVDYGQVGESITAVVEVVGVVKPDVLDNPSVPAKEKRRYPVTVTVTDGVRQLPMPIFGQPWLANVLYPGTRLLVLGTLGEFRNQPQLNNADVLVIGADGQPGAATGKLKKLIDGADGMAELRGLLARPYLPIHRGRKGLSGILMALYVRRVLTWLPKQKEPLPQFPSHLPTFDVALREAHFPGADGPALALDRLKYDEALELQLALALRRAGNAERVAPQCPPTPAGLSDRLTASLPFELTGGQRSVLRDLSADLSGGAPMNRLLQGEVGSGKTVVALLGMLQVVDAGRQSVLLAPTEVLAAQHARTIRDLLDDAGLDVHVTLLTGSMSVGEKRQALLDAVSGVAGIVVGTHALLSEGVEFFDLGLVVIDEQHRFGVRQRDLLRDRGRDGMTPHVLVMTATPIPRTMAMTVFGDLDVSELREMPGERQKVASIVVPTVEKPRWEERAWEVIREEVEAGHRAFVVSPRIMGEGETVEDNFDLARRNLPGVDVGFLHGQMSAEEKAGAMADFVAGRTSVLVATTVIEVGVNVPEATVMMIRRAESYGVSQLHQLRGRIGRGDLAGTCFLCTETWPGTPERARLDAIAGTNDGFELAEIDVRTRKHGDVLGEGQSGLTAGLGLLNLGDDRRIIERARADAAHLVATRPEESRALTYDITDEEAGFLDRT</sequence>
<dbReference type="Gene3D" id="2.40.50.140">
    <property type="entry name" value="Nucleic acid-binding proteins"/>
    <property type="match status" value="1"/>
</dbReference>
<proteinExistence type="predicted"/>
<name>A0A6B8THW5_9CORY</name>
<evidence type="ECO:0000256" key="3">
    <source>
        <dbReference type="ARBA" id="ARBA00022801"/>
    </source>
</evidence>
<evidence type="ECO:0000256" key="5">
    <source>
        <dbReference type="ARBA" id="ARBA00022840"/>
    </source>
</evidence>
<dbReference type="KEGG" id="cxe:FOB82_10375"/>
<dbReference type="GO" id="GO:0003677">
    <property type="term" value="F:DNA binding"/>
    <property type="evidence" value="ECO:0007669"/>
    <property type="project" value="UniProtKB-KW"/>
</dbReference>
<dbReference type="GO" id="GO:0005524">
    <property type="term" value="F:ATP binding"/>
    <property type="evidence" value="ECO:0007669"/>
    <property type="project" value="UniProtKB-KW"/>
</dbReference>
<dbReference type="CDD" id="cd04488">
    <property type="entry name" value="RecG_wedge_OBF"/>
    <property type="match status" value="1"/>
</dbReference>
<keyword evidence="3" id="KW-0378">Hydrolase</keyword>
<keyword evidence="4 10" id="KW-0347">Helicase</keyword>
<dbReference type="GO" id="GO:0016787">
    <property type="term" value="F:hydrolase activity"/>
    <property type="evidence" value="ECO:0007669"/>
    <property type="project" value="UniProtKB-KW"/>
</dbReference>
<dbReference type="PROSITE" id="PS51192">
    <property type="entry name" value="HELICASE_ATP_BIND_1"/>
    <property type="match status" value="1"/>
</dbReference>
<keyword evidence="2" id="KW-0227">DNA damage</keyword>
<dbReference type="Proteomes" id="UP000426857">
    <property type="component" value="Chromosome"/>
</dbReference>
<evidence type="ECO:0000256" key="4">
    <source>
        <dbReference type="ARBA" id="ARBA00022806"/>
    </source>
</evidence>
<dbReference type="InterPro" id="IPR027417">
    <property type="entry name" value="P-loop_NTPase"/>
</dbReference>
<gene>
    <name evidence="10" type="ORF">FOB82_10375</name>
</gene>
<protein>
    <submittedName>
        <fullName evidence="10">DEAD/DEAH box helicase</fullName>
    </submittedName>
</protein>
<evidence type="ECO:0000256" key="6">
    <source>
        <dbReference type="ARBA" id="ARBA00023125"/>
    </source>
</evidence>
<dbReference type="GO" id="GO:0006281">
    <property type="term" value="P:DNA repair"/>
    <property type="evidence" value="ECO:0007669"/>
    <property type="project" value="UniProtKB-KW"/>
</dbReference>
<keyword evidence="7" id="KW-0234">DNA repair</keyword>
<dbReference type="PANTHER" id="PTHR47964">
    <property type="entry name" value="ATP-DEPENDENT DNA HELICASE HOMOLOG RECG, CHLOROPLASTIC"/>
    <property type="match status" value="1"/>
</dbReference>
<evidence type="ECO:0000256" key="2">
    <source>
        <dbReference type="ARBA" id="ARBA00022763"/>
    </source>
</evidence>
<dbReference type="EMBL" id="CP046322">
    <property type="protein sequence ID" value="QGS35274.1"/>
    <property type="molecule type" value="Genomic_DNA"/>
</dbReference>
<dbReference type="InterPro" id="IPR047112">
    <property type="entry name" value="RecG/Mfd"/>
</dbReference>
<evidence type="ECO:0000259" key="8">
    <source>
        <dbReference type="PROSITE" id="PS51192"/>
    </source>
</evidence>
<dbReference type="AlphaFoldDB" id="A0A6B8THW5"/>
<dbReference type="Pfam" id="PF19833">
    <property type="entry name" value="RecG_dom3_C"/>
    <property type="match status" value="1"/>
</dbReference>
<dbReference type="InterPro" id="IPR012340">
    <property type="entry name" value="NA-bd_OB-fold"/>
</dbReference>
<evidence type="ECO:0000256" key="1">
    <source>
        <dbReference type="ARBA" id="ARBA00022741"/>
    </source>
</evidence>
<dbReference type="SUPFAM" id="SSF50249">
    <property type="entry name" value="Nucleic acid-binding proteins"/>
    <property type="match status" value="1"/>
</dbReference>
<dbReference type="PANTHER" id="PTHR47964:SF1">
    <property type="entry name" value="ATP-DEPENDENT DNA HELICASE HOMOLOG RECG, CHLOROPLASTIC"/>
    <property type="match status" value="1"/>
</dbReference>
<dbReference type="CDD" id="cd17992">
    <property type="entry name" value="DEXHc_RecG"/>
    <property type="match status" value="1"/>
</dbReference>
<dbReference type="SMART" id="SM00487">
    <property type="entry name" value="DEXDc"/>
    <property type="match status" value="1"/>
</dbReference>
<reference evidence="10 11" key="1">
    <citation type="submission" date="2019-11" db="EMBL/GenBank/DDBJ databases">
        <title>FDA dAtabase for Regulatory Grade micrObial Sequences (FDA-ARGOS): Supporting development and validation of Infectious Disease Dx tests.</title>
        <authorList>
            <person name="Kerrigan L."/>
            <person name="Long C."/>
            <person name="Tallon L."/>
            <person name="Sadzewicz L."/>
            <person name="Vavikolanu K."/>
            <person name="Mehta A."/>
            <person name="Aluvathingal J."/>
            <person name="Nadendla S."/>
            <person name="Yan Y."/>
            <person name="Sichtig H."/>
        </authorList>
    </citation>
    <scope>NUCLEOTIDE SEQUENCE [LARGE SCALE GENOMIC DNA]</scope>
    <source>
        <strain evidence="10 11">FDAARGOS_674</strain>
    </source>
</reference>
<dbReference type="SMART" id="SM00490">
    <property type="entry name" value="HELICc"/>
    <property type="match status" value="1"/>
</dbReference>
<dbReference type="InterPro" id="IPR001650">
    <property type="entry name" value="Helicase_C-like"/>
</dbReference>
<dbReference type="InterPro" id="IPR014001">
    <property type="entry name" value="Helicase_ATP-bd"/>
</dbReference>
<organism evidence="10 11">
    <name type="scientific">Corynebacterium xerosis</name>
    <dbReference type="NCBI Taxonomy" id="1725"/>
    <lineage>
        <taxon>Bacteria</taxon>
        <taxon>Bacillati</taxon>
        <taxon>Actinomycetota</taxon>
        <taxon>Actinomycetes</taxon>
        <taxon>Mycobacteriales</taxon>
        <taxon>Corynebacteriaceae</taxon>
        <taxon>Corynebacterium</taxon>
    </lineage>
</organism>
<dbReference type="Pfam" id="PF00270">
    <property type="entry name" value="DEAD"/>
    <property type="match status" value="1"/>
</dbReference>
<dbReference type="SUPFAM" id="SSF52540">
    <property type="entry name" value="P-loop containing nucleoside triphosphate hydrolases"/>
    <property type="match status" value="2"/>
</dbReference>
<dbReference type="InterPro" id="IPR011545">
    <property type="entry name" value="DEAD/DEAH_box_helicase_dom"/>
</dbReference>
<feature type="domain" description="Helicase ATP-binding" evidence="8">
    <location>
        <begin position="307"/>
        <end position="473"/>
    </location>
</feature>
<dbReference type="PROSITE" id="PS51194">
    <property type="entry name" value="HELICASE_CTER"/>
    <property type="match status" value="1"/>
</dbReference>
<evidence type="ECO:0000256" key="7">
    <source>
        <dbReference type="ARBA" id="ARBA00023204"/>
    </source>
</evidence>
<evidence type="ECO:0000259" key="9">
    <source>
        <dbReference type="PROSITE" id="PS51194"/>
    </source>
</evidence>
<accession>A0A6B8THW5</accession>
<dbReference type="InterPro" id="IPR045562">
    <property type="entry name" value="RecG_dom3_C"/>
</dbReference>
<dbReference type="Pfam" id="PF00271">
    <property type="entry name" value="Helicase_C"/>
    <property type="match status" value="1"/>
</dbReference>
<keyword evidence="6" id="KW-0238">DNA-binding</keyword>
<dbReference type="Gene3D" id="3.40.50.300">
    <property type="entry name" value="P-loop containing nucleotide triphosphate hydrolases"/>
    <property type="match status" value="2"/>
</dbReference>
<dbReference type="GO" id="GO:0003678">
    <property type="term" value="F:DNA helicase activity"/>
    <property type="evidence" value="ECO:0007669"/>
    <property type="project" value="TreeGrafter"/>
</dbReference>
<evidence type="ECO:0000313" key="10">
    <source>
        <dbReference type="EMBL" id="QGS35274.1"/>
    </source>
</evidence>